<protein>
    <submittedName>
        <fullName evidence="1">Uncharacterized protein</fullName>
    </submittedName>
</protein>
<dbReference type="EMBL" id="CP001276">
    <property type="protein sequence ID" value="ACM06604.1"/>
    <property type="molecule type" value="Genomic_DNA"/>
</dbReference>
<dbReference type="KEGG" id="tro:trd_A0186"/>
<keyword evidence="1" id="KW-0614">Plasmid</keyword>
<keyword evidence="2" id="KW-1185">Reference proteome</keyword>
<evidence type="ECO:0000313" key="2">
    <source>
        <dbReference type="Proteomes" id="UP000000447"/>
    </source>
</evidence>
<sequence>MARHRSDYPLSALPCALTGAFAQPCVGHSPTYRYFMILGLN</sequence>
<organism evidence="1 2">
    <name type="scientific">Thermomicrobium roseum (strain ATCC 27502 / DSM 5159 / P-2)</name>
    <dbReference type="NCBI Taxonomy" id="309801"/>
    <lineage>
        <taxon>Bacteria</taxon>
        <taxon>Pseudomonadati</taxon>
        <taxon>Thermomicrobiota</taxon>
        <taxon>Thermomicrobia</taxon>
        <taxon>Thermomicrobiales</taxon>
        <taxon>Thermomicrobiaceae</taxon>
        <taxon>Thermomicrobium</taxon>
    </lineage>
</organism>
<dbReference type="Proteomes" id="UP000000447">
    <property type="component" value="Plasmid unnamed"/>
</dbReference>
<proteinExistence type="predicted"/>
<evidence type="ECO:0000313" key="1">
    <source>
        <dbReference type="EMBL" id="ACM06604.1"/>
    </source>
</evidence>
<geneLocation type="plasmid" evidence="2">
    <name>Tros</name>
</geneLocation>
<accession>B9L322</accession>
<dbReference type="AlphaFoldDB" id="B9L322"/>
<dbReference type="HOGENOM" id="CLU_3277983_0_0_0"/>
<name>B9L322_THERP</name>
<gene>
    <name evidence="1" type="ordered locus">trd_A0186</name>
</gene>
<reference evidence="1 2" key="1">
    <citation type="journal article" date="2009" name="PLoS ONE">
        <title>Complete genome sequence of the aerobic CO-oxidizing thermophile Thermomicrobium roseum.</title>
        <authorList>
            <person name="Wu D."/>
            <person name="Raymond J."/>
            <person name="Wu M."/>
            <person name="Chatterji S."/>
            <person name="Ren Q."/>
            <person name="Graham J.E."/>
            <person name="Bryant D.A."/>
            <person name="Robb F."/>
            <person name="Colman A."/>
            <person name="Tallon L.J."/>
            <person name="Badger J.H."/>
            <person name="Madupu R."/>
            <person name="Ward N.L."/>
            <person name="Eisen J.A."/>
        </authorList>
    </citation>
    <scope>NUCLEOTIDE SEQUENCE [LARGE SCALE GENOMIC DNA]</scope>
    <source>
        <strain evidence="2">ATCC 27502 / DSM 5159 / P-2</strain>
        <plasmid evidence="1">unnamed</plasmid>
    </source>
</reference>